<dbReference type="GO" id="GO:0004563">
    <property type="term" value="F:beta-N-acetylhexosaminidase activity"/>
    <property type="evidence" value="ECO:0007669"/>
    <property type="project" value="UniProtKB-EC"/>
</dbReference>
<evidence type="ECO:0000256" key="3">
    <source>
        <dbReference type="ARBA" id="ARBA00012663"/>
    </source>
</evidence>
<keyword evidence="5" id="KW-0325">Glycoprotein</keyword>
<dbReference type="Gene3D" id="3.20.20.80">
    <property type="entry name" value="Glycosidases"/>
    <property type="match status" value="1"/>
</dbReference>
<feature type="domain" description="Glycoside hydrolase family 20 catalytic" evidence="9">
    <location>
        <begin position="269"/>
        <end position="656"/>
    </location>
</feature>
<dbReference type="InterPro" id="IPR017853">
    <property type="entry name" value="GH"/>
</dbReference>
<evidence type="ECO:0000256" key="2">
    <source>
        <dbReference type="ARBA" id="ARBA00006285"/>
    </source>
</evidence>
<keyword evidence="4" id="KW-0378">Hydrolase</keyword>
<organism evidence="11 12">
    <name type="scientific">Dictyostelium firmibasis</name>
    <dbReference type="NCBI Taxonomy" id="79012"/>
    <lineage>
        <taxon>Eukaryota</taxon>
        <taxon>Amoebozoa</taxon>
        <taxon>Evosea</taxon>
        <taxon>Eumycetozoa</taxon>
        <taxon>Dictyostelia</taxon>
        <taxon>Dictyosteliales</taxon>
        <taxon>Dictyosteliaceae</taxon>
        <taxon>Dictyostelium</taxon>
    </lineage>
</organism>
<sequence length="711" mass="84366">MAKFKIINFINLIFLILSLLSFINLSFSYNVINLEDFKILNPDDNLNNIFPKPKFMTFQALKGDPKNINEFDSKRPFIELTNQTIIKFQDDEQQSHQQHKQRYWTENDMNHIRQYYHYLFKVYPTREQSYSFKEIIFNNRNNYENTTGTSYIIEIIKIPTLSEKEYKSTHRNTIPFGSNENYEIISSQNGIRIYVNSKFGVLHAFKSLFQSGDFVLANSPKIKKYNKNKNKEKEKEKEKENDDTQQNERIKKLYFYNYPFSIVDKPRLNYRGLLIDTGRHFLSVEYIKQIITSMSLLKMNALHWHITDDQSFPLEVPEYPLLYRKGSNHLGYIHNFISTTNNKTENEEIDNNNIYHQQKDHLNYYKLRDIKEIIKHAEFMGVRVIPEVDIPGHSLSWGKSYSDLVCSCPKYLEKRRNHINGEYTFSAPLDPSNNFAYLVIESILKTVKSVFTDPYLHLGFDEIPFDCWLENSNLVSDMFKNHNLSSPSKYLSFFLKKVNQILLNLKNHNNGDNDNSILMWEDIIPMLDSIDQEELLLNNNNNNNYDIIFQLWKGRDEYDRFLLKNKRPFIYSFGNYLDPSYQSCNTFSECLLKQQELIEEFEKSKLMIGMEACAWEMIPYGDIMSTEKDGISKHDRGFPDRVWTRLFGIAEKMWYKPMFSFNESQNHYLNQSIIDQIKENSITRAKFYIKILDLIIQNQNLVDSSKLDKIL</sequence>
<dbReference type="InterPro" id="IPR029018">
    <property type="entry name" value="Hex-like_dom2"/>
</dbReference>
<dbReference type="GO" id="GO:0005764">
    <property type="term" value="C:lysosome"/>
    <property type="evidence" value="ECO:0007669"/>
    <property type="project" value="TreeGrafter"/>
</dbReference>
<evidence type="ECO:0000313" key="11">
    <source>
        <dbReference type="EMBL" id="KAK5580592.1"/>
    </source>
</evidence>
<evidence type="ECO:0000256" key="8">
    <source>
        <dbReference type="SAM" id="MobiDB-lite"/>
    </source>
</evidence>
<keyword evidence="6" id="KW-0326">Glycosidase</keyword>
<evidence type="ECO:0000313" key="12">
    <source>
        <dbReference type="Proteomes" id="UP001344447"/>
    </source>
</evidence>
<feature type="region of interest" description="Disordered" evidence="8">
    <location>
        <begin position="226"/>
        <end position="245"/>
    </location>
</feature>
<reference evidence="11 12" key="1">
    <citation type="submission" date="2023-11" db="EMBL/GenBank/DDBJ databases">
        <title>Dfirmibasis_genome.</title>
        <authorList>
            <person name="Edelbroek B."/>
            <person name="Kjellin J."/>
            <person name="Jerlstrom-Hultqvist J."/>
            <person name="Soderbom F."/>
        </authorList>
    </citation>
    <scope>NUCLEOTIDE SEQUENCE [LARGE SCALE GENOMIC DNA]</scope>
    <source>
        <strain evidence="11 12">TNS-C-14</strain>
    </source>
</reference>
<dbReference type="AlphaFoldDB" id="A0AAN7TWZ8"/>
<gene>
    <name evidence="11" type="ORF">RB653_000613</name>
</gene>
<feature type="compositionally biased region" description="Basic and acidic residues" evidence="8">
    <location>
        <begin position="229"/>
        <end position="245"/>
    </location>
</feature>
<dbReference type="GO" id="GO:0016020">
    <property type="term" value="C:membrane"/>
    <property type="evidence" value="ECO:0007669"/>
    <property type="project" value="TreeGrafter"/>
</dbReference>
<dbReference type="SUPFAM" id="SSF55545">
    <property type="entry name" value="beta-N-acetylhexosaminidase-like domain"/>
    <property type="match status" value="1"/>
</dbReference>
<dbReference type="PANTHER" id="PTHR22600">
    <property type="entry name" value="BETA-HEXOSAMINIDASE"/>
    <property type="match status" value="1"/>
</dbReference>
<dbReference type="Pfam" id="PF00728">
    <property type="entry name" value="Glyco_hydro_20"/>
    <property type="match status" value="1"/>
</dbReference>
<evidence type="ECO:0000256" key="1">
    <source>
        <dbReference type="ARBA" id="ARBA00001231"/>
    </source>
</evidence>
<feature type="domain" description="Beta-hexosaminidase eukaryotic type N-terminal" evidence="10">
    <location>
        <begin position="83"/>
        <end position="210"/>
    </location>
</feature>
<evidence type="ECO:0000256" key="4">
    <source>
        <dbReference type="ARBA" id="ARBA00022801"/>
    </source>
</evidence>
<dbReference type="EC" id="3.2.1.52" evidence="3"/>
<feature type="active site" description="Proton donor" evidence="7">
    <location>
        <position position="462"/>
    </location>
</feature>
<evidence type="ECO:0000259" key="10">
    <source>
        <dbReference type="Pfam" id="PF14845"/>
    </source>
</evidence>
<evidence type="ECO:0000256" key="5">
    <source>
        <dbReference type="ARBA" id="ARBA00023180"/>
    </source>
</evidence>
<dbReference type="InterPro" id="IPR015883">
    <property type="entry name" value="Glyco_hydro_20_cat"/>
</dbReference>
<comment type="catalytic activity">
    <reaction evidence="1">
        <text>Hydrolysis of terminal non-reducing N-acetyl-D-hexosamine residues in N-acetyl-beta-D-hexosaminides.</text>
        <dbReference type="EC" id="3.2.1.52"/>
    </reaction>
</comment>
<evidence type="ECO:0000259" key="9">
    <source>
        <dbReference type="Pfam" id="PF00728"/>
    </source>
</evidence>
<keyword evidence="12" id="KW-1185">Reference proteome</keyword>
<comment type="similarity">
    <text evidence="2">Belongs to the glycosyl hydrolase 20 family.</text>
</comment>
<dbReference type="InterPro" id="IPR029019">
    <property type="entry name" value="HEX_eukaryotic_N"/>
</dbReference>
<dbReference type="GO" id="GO:0030203">
    <property type="term" value="P:glycosaminoglycan metabolic process"/>
    <property type="evidence" value="ECO:0007669"/>
    <property type="project" value="TreeGrafter"/>
</dbReference>
<dbReference type="PANTHER" id="PTHR22600:SF23">
    <property type="entry name" value="BETA-N-ACETYLHEXOSAMINIDASE"/>
    <property type="match status" value="1"/>
</dbReference>
<protein>
    <recommendedName>
        <fullName evidence="3">beta-N-acetylhexosaminidase</fullName>
        <ecNumber evidence="3">3.2.1.52</ecNumber>
    </recommendedName>
</protein>
<dbReference type="InterPro" id="IPR025705">
    <property type="entry name" value="Beta_hexosaminidase_sua/sub"/>
</dbReference>
<dbReference type="GO" id="GO:0005975">
    <property type="term" value="P:carbohydrate metabolic process"/>
    <property type="evidence" value="ECO:0007669"/>
    <property type="project" value="InterPro"/>
</dbReference>
<dbReference type="EMBL" id="JAVFKY010000002">
    <property type="protein sequence ID" value="KAK5580592.1"/>
    <property type="molecule type" value="Genomic_DNA"/>
</dbReference>
<dbReference type="SUPFAM" id="SSF51445">
    <property type="entry name" value="(Trans)glycosidases"/>
    <property type="match status" value="1"/>
</dbReference>
<dbReference type="PRINTS" id="PR00738">
    <property type="entry name" value="GLHYDRLASE20"/>
</dbReference>
<name>A0AAN7TWZ8_9MYCE</name>
<evidence type="ECO:0000256" key="7">
    <source>
        <dbReference type="PIRSR" id="PIRSR625705-1"/>
    </source>
</evidence>
<accession>A0AAN7TWZ8</accession>
<dbReference type="Pfam" id="PF14845">
    <property type="entry name" value="Glycohydro_20b2"/>
    <property type="match status" value="1"/>
</dbReference>
<dbReference type="Proteomes" id="UP001344447">
    <property type="component" value="Unassembled WGS sequence"/>
</dbReference>
<comment type="caution">
    <text evidence="11">The sequence shown here is derived from an EMBL/GenBank/DDBJ whole genome shotgun (WGS) entry which is preliminary data.</text>
</comment>
<evidence type="ECO:0000256" key="6">
    <source>
        <dbReference type="ARBA" id="ARBA00023295"/>
    </source>
</evidence>
<proteinExistence type="inferred from homology"/>